<dbReference type="Proteomes" id="UP001177023">
    <property type="component" value="Unassembled WGS sequence"/>
</dbReference>
<evidence type="ECO:0000313" key="4">
    <source>
        <dbReference type="Proteomes" id="UP001177023"/>
    </source>
</evidence>
<reference evidence="3" key="1">
    <citation type="submission" date="2023-06" db="EMBL/GenBank/DDBJ databases">
        <authorList>
            <person name="Delattre M."/>
        </authorList>
    </citation>
    <scope>NUCLEOTIDE SEQUENCE</scope>
    <source>
        <strain evidence="3">AF72</strain>
    </source>
</reference>
<organism evidence="3 4">
    <name type="scientific">Mesorhabditis spiculigera</name>
    <dbReference type="NCBI Taxonomy" id="96644"/>
    <lineage>
        <taxon>Eukaryota</taxon>
        <taxon>Metazoa</taxon>
        <taxon>Ecdysozoa</taxon>
        <taxon>Nematoda</taxon>
        <taxon>Chromadorea</taxon>
        <taxon>Rhabditida</taxon>
        <taxon>Rhabditina</taxon>
        <taxon>Rhabditomorpha</taxon>
        <taxon>Rhabditoidea</taxon>
        <taxon>Rhabditidae</taxon>
        <taxon>Mesorhabditinae</taxon>
        <taxon>Mesorhabditis</taxon>
    </lineage>
</organism>
<dbReference type="InterPro" id="IPR004147">
    <property type="entry name" value="ABC1_dom"/>
</dbReference>
<comment type="similarity">
    <text evidence="1">Belongs to the protein kinase superfamily. ADCK protein kinase family.</text>
</comment>
<dbReference type="PANTHER" id="PTHR45890:SF1">
    <property type="entry name" value="AARF DOMAIN CONTAINING KINASE 2"/>
    <property type="match status" value="1"/>
</dbReference>
<dbReference type="InterPro" id="IPR011009">
    <property type="entry name" value="Kinase-like_dom_sf"/>
</dbReference>
<gene>
    <name evidence="3" type="ORF">MSPICULIGERA_LOCUS22430</name>
</gene>
<dbReference type="Pfam" id="PF03109">
    <property type="entry name" value="ABC1"/>
    <property type="match status" value="1"/>
</dbReference>
<dbReference type="GO" id="GO:0005739">
    <property type="term" value="C:mitochondrion"/>
    <property type="evidence" value="ECO:0007669"/>
    <property type="project" value="TreeGrafter"/>
</dbReference>
<dbReference type="InterPro" id="IPR052402">
    <property type="entry name" value="ADCK_kinase"/>
</dbReference>
<feature type="non-terminal residue" evidence="3">
    <location>
        <position position="1"/>
    </location>
</feature>
<evidence type="ECO:0000259" key="2">
    <source>
        <dbReference type="Pfam" id="PF03109"/>
    </source>
</evidence>
<sequence length="583" mass="66907">MAPGQLLFRQLCRTGTKSTKPLTIVGLAGSSALTYCTLKNYIRVAECRANFRKIYAHLHEPWLLVPIQAQIAANSSLLVKLLTLPVALVTTTYTILRLTFRALYLGLRFVPLFSFYPLTSRVERLDDIWWKVLLWLLQGSGPTVIKLGQWASTRRDIFSKRFCDKLSILHTNTKGPKLFRECDEILKGLFGDYAIKYKKEIFQNIRPYSVGSGCITHIYRMTVDMEALEMFAGYTVEGLRGIQDIVIKVADKGIENQIRTDMKIIRHLAGFAQVVYPPLRFLDPIGSLDQFEMVLRRQVDLRNEGRALQKFAENFEHGKLRVHFPKVVAYNERAIAETFEKGDHFENLLAGHGHTNAHQTEAVRHKVAVMGARGFLKMAFVDNFIHGDLHPGNILIRFNDGEDPEVHHAELIGSRISRYWQEAKALLHWRGEPKLAFTNREGWNDEPTLILLDAGIAMSQTPENRERFRQMFKYIIGNKGYEAGKFFLTYKPEIQQCKDPDAFCKDIEKLVAKARVDSLKHTINVTQTFNDMFMILWKHHVMIDSSFTSVMLSMMVLEGFGRTLDPKLDLFKCAQPFLLDVLF</sequence>
<comment type="caution">
    <text evidence="3">The sequence shown here is derived from an EMBL/GenBank/DDBJ whole genome shotgun (WGS) entry which is preliminary data.</text>
</comment>
<dbReference type="PANTHER" id="PTHR45890">
    <property type="entry name" value="AARF DOMAIN CONTAINING KINASE 2 (PREDICTED)"/>
    <property type="match status" value="1"/>
</dbReference>
<feature type="domain" description="ABC1 atypical kinase-like" evidence="2">
    <location>
        <begin position="243"/>
        <end position="398"/>
    </location>
</feature>
<dbReference type="SUPFAM" id="SSF56112">
    <property type="entry name" value="Protein kinase-like (PK-like)"/>
    <property type="match status" value="1"/>
</dbReference>
<protein>
    <recommendedName>
        <fullName evidence="2">ABC1 atypical kinase-like domain-containing protein</fullName>
    </recommendedName>
</protein>
<keyword evidence="4" id="KW-1185">Reference proteome</keyword>
<evidence type="ECO:0000313" key="3">
    <source>
        <dbReference type="EMBL" id="CAJ0584371.1"/>
    </source>
</evidence>
<name>A0AA36DBR2_9BILA</name>
<proteinExistence type="inferred from homology"/>
<dbReference type="EMBL" id="CATQJA010002693">
    <property type="protein sequence ID" value="CAJ0584371.1"/>
    <property type="molecule type" value="Genomic_DNA"/>
</dbReference>
<evidence type="ECO:0000256" key="1">
    <source>
        <dbReference type="ARBA" id="ARBA00009670"/>
    </source>
</evidence>
<accession>A0AA36DBR2</accession>
<dbReference type="AlphaFoldDB" id="A0AA36DBR2"/>